<dbReference type="InterPro" id="IPR025827">
    <property type="entry name" value="Zn_ribbon_recom_dom"/>
</dbReference>
<proteinExistence type="predicted"/>
<dbReference type="Gene3D" id="3.90.1750.20">
    <property type="entry name" value="Putative Large Serine Recombinase, Chain B, Domain 2"/>
    <property type="match status" value="1"/>
</dbReference>
<accession>A0A5C6ZY25</accession>
<dbReference type="RefSeq" id="WP_146929556.1">
    <property type="nucleotide sequence ID" value="NZ_CBCSHZ010000001.1"/>
</dbReference>
<protein>
    <submittedName>
        <fullName evidence="2">Recombinase family protein</fullName>
    </submittedName>
</protein>
<dbReference type="PANTHER" id="PTHR30461:SF23">
    <property type="entry name" value="DNA RECOMBINASE-RELATED"/>
    <property type="match status" value="1"/>
</dbReference>
<dbReference type="InterPro" id="IPR006119">
    <property type="entry name" value="Resolv_N"/>
</dbReference>
<dbReference type="GO" id="GO:0003677">
    <property type="term" value="F:DNA binding"/>
    <property type="evidence" value="ECO:0007669"/>
    <property type="project" value="InterPro"/>
</dbReference>
<dbReference type="PROSITE" id="PS51737">
    <property type="entry name" value="RECOMBINASE_DNA_BIND"/>
    <property type="match status" value="1"/>
</dbReference>
<dbReference type="OrthoDB" id="1094757at2"/>
<feature type="domain" description="Recombinase" evidence="1">
    <location>
        <begin position="157"/>
        <end position="284"/>
    </location>
</feature>
<dbReference type="EMBL" id="VORY01000002">
    <property type="protein sequence ID" value="TXD95201.1"/>
    <property type="molecule type" value="Genomic_DNA"/>
</dbReference>
<dbReference type="GO" id="GO:0000150">
    <property type="term" value="F:DNA strand exchange activity"/>
    <property type="evidence" value="ECO:0007669"/>
    <property type="project" value="InterPro"/>
</dbReference>
<dbReference type="CDD" id="cd00338">
    <property type="entry name" value="Ser_Recombinase"/>
    <property type="match status" value="1"/>
</dbReference>
<dbReference type="InterPro" id="IPR050639">
    <property type="entry name" value="SSR_resolvase"/>
</dbReference>
<dbReference type="SUPFAM" id="SSF53041">
    <property type="entry name" value="Resolvase-like"/>
    <property type="match status" value="1"/>
</dbReference>
<dbReference type="PANTHER" id="PTHR30461">
    <property type="entry name" value="DNA-INVERTASE FROM LAMBDOID PROPHAGE"/>
    <property type="match status" value="1"/>
</dbReference>
<evidence type="ECO:0000313" key="2">
    <source>
        <dbReference type="EMBL" id="TXD95201.1"/>
    </source>
</evidence>
<gene>
    <name evidence="2" type="ORF">ES724_03345</name>
</gene>
<dbReference type="InterPro" id="IPR038109">
    <property type="entry name" value="DNA_bind_recomb_sf"/>
</dbReference>
<evidence type="ECO:0000259" key="1">
    <source>
        <dbReference type="PROSITE" id="PS51737"/>
    </source>
</evidence>
<dbReference type="Gene3D" id="3.40.50.1390">
    <property type="entry name" value="Resolvase, N-terminal catalytic domain"/>
    <property type="match status" value="1"/>
</dbReference>
<organism evidence="2 3">
    <name type="scientific">Gillisia hiemivivida</name>
    <dbReference type="NCBI Taxonomy" id="291190"/>
    <lineage>
        <taxon>Bacteria</taxon>
        <taxon>Pseudomonadati</taxon>
        <taxon>Bacteroidota</taxon>
        <taxon>Flavobacteriia</taxon>
        <taxon>Flavobacteriales</taxon>
        <taxon>Flavobacteriaceae</taxon>
        <taxon>Gillisia</taxon>
    </lineage>
</organism>
<sequence length="603" mass="69935">MVAIYCRISGKKAEGKDVSIEDQEAQGIHFAARLGQPYKVYKDIGISGAKNEIEDRPEFAEMFSDMKKKSITSIFVIDQSRIERNSRIWQMFSYAILKYQCIFYIGGNLIDLDDEETRLSTGIISLTNEFFAKITSRKVKTANRLNAAKGKGHGITANGYKKDKDGYLVIDDIMVDTIRNIFKWSLEGIGTYTIAKKLNEAGVPTKSFQFAKKYIIRTDKYTGRKIKYPRSKVPWRGNVIYDMITNPIYKGDRHYGDVVAKIEGIISEELWDQVNKNLAKNKKNVGPKTKFHYLLNGFIFCAECGSDYRGKIKASGRNTTYYCKGKSQGKTCESKRGLNIPKFESFILNHLFESEELYKKLSNLKKDSDKEELLKEETHQLYKKKEEIDESQKHLYKLMLDPRIKDDVRDDYLRVKMDFEEITELIKKSEETLSMQSQVKRKARIDKIFGEFNYTLNFDEIKKSVHGIIESIQVQHLPEQKNFVVQINYRGFNKKSVFATDHNQMKWVNMSHHEVIPLTSEDKSEQDDLFDFLAKGKNWSKVELIDSLKHFNVWRDELESSTYPELLNEVKKLGHEGESVVNIETSNIVLNKEHIYNFNSNTS</sequence>
<keyword evidence="3" id="KW-1185">Reference proteome</keyword>
<dbReference type="Pfam" id="PF07508">
    <property type="entry name" value="Recombinase"/>
    <property type="match status" value="1"/>
</dbReference>
<dbReference type="SMART" id="SM00857">
    <property type="entry name" value="Resolvase"/>
    <property type="match status" value="1"/>
</dbReference>
<dbReference type="InterPro" id="IPR011109">
    <property type="entry name" value="DNA_bind_recombinase_dom"/>
</dbReference>
<name>A0A5C6ZY25_9FLAO</name>
<dbReference type="Pfam" id="PF00239">
    <property type="entry name" value="Resolvase"/>
    <property type="match status" value="1"/>
</dbReference>
<reference evidence="2 3" key="1">
    <citation type="submission" date="2019-08" db="EMBL/GenBank/DDBJ databases">
        <title>Genome sequence of Gillisia hiemivivida IC154 (type strain).</title>
        <authorList>
            <person name="Bowman J.P."/>
        </authorList>
    </citation>
    <scope>NUCLEOTIDE SEQUENCE [LARGE SCALE GENOMIC DNA]</scope>
    <source>
        <strain evidence="2 3">IC154</strain>
    </source>
</reference>
<dbReference type="AlphaFoldDB" id="A0A5C6ZY25"/>
<dbReference type="Proteomes" id="UP000321367">
    <property type="component" value="Unassembled WGS sequence"/>
</dbReference>
<comment type="caution">
    <text evidence="2">The sequence shown here is derived from an EMBL/GenBank/DDBJ whole genome shotgun (WGS) entry which is preliminary data.</text>
</comment>
<dbReference type="InterPro" id="IPR036162">
    <property type="entry name" value="Resolvase-like_N_sf"/>
</dbReference>
<dbReference type="Pfam" id="PF13408">
    <property type="entry name" value="Zn_ribbon_recom"/>
    <property type="match status" value="1"/>
</dbReference>
<evidence type="ECO:0000313" key="3">
    <source>
        <dbReference type="Proteomes" id="UP000321367"/>
    </source>
</evidence>